<evidence type="ECO:0000256" key="13">
    <source>
        <dbReference type="SAM" id="MobiDB-lite"/>
    </source>
</evidence>
<comment type="function">
    <text evidence="11">ATP-dependent RNA helicase required for 60S ribosomal subunit synthesis. Involved in efficient pre-rRNA processing, predominantly at site A3, which is necessary for the normal formation of 25S and 5.8S rRNAs.</text>
</comment>
<dbReference type="SMART" id="SM00490">
    <property type="entry name" value="HELICc"/>
    <property type="match status" value="1"/>
</dbReference>
<dbReference type="Gene3D" id="3.40.50.300">
    <property type="entry name" value="P-loop containing nucleotide triphosphate hydrolases"/>
    <property type="match status" value="2"/>
</dbReference>
<dbReference type="InterPro" id="IPR000629">
    <property type="entry name" value="RNA-helicase_DEAD-box_CS"/>
</dbReference>
<dbReference type="GO" id="GO:0043186">
    <property type="term" value="C:P granule"/>
    <property type="evidence" value="ECO:0007669"/>
    <property type="project" value="UniProtKB-ARBA"/>
</dbReference>
<evidence type="ECO:0000259" key="16">
    <source>
        <dbReference type="PROSITE" id="PS51195"/>
    </source>
</evidence>
<feature type="short sequence motif" description="Q motif" evidence="12">
    <location>
        <begin position="460"/>
        <end position="488"/>
    </location>
</feature>
<evidence type="ECO:0000313" key="18">
    <source>
        <dbReference type="WBParaSite" id="Csp11.Scaffold629.g14127.t1"/>
    </source>
</evidence>
<dbReference type="GO" id="GO:0003676">
    <property type="term" value="F:nucleic acid binding"/>
    <property type="evidence" value="ECO:0007669"/>
    <property type="project" value="InterPro"/>
</dbReference>
<evidence type="ECO:0000256" key="1">
    <source>
        <dbReference type="ARBA" id="ARBA00004604"/>
    </source>
</evidence>
<feature type="region of interest" description="Disordered" evidence="13">
    <location>
        <begin position="1021"/>
        <end position="1048"/>
    </location>
</feature>
<evidence type="ECO:0000256" key="5">
    <source>
        <dbReference type="ARBA" id="ARBA00022552"/>
    </source>
</evidence>
<dbReference type="STRING" id="1561998.A0A1I7U2A2"/>
<sequence length="1048" mass="114212">MSRYEDERSSNRTHSRQDRYEPRNEGFGGSRGGGGGGGGYESRREDPDRQRHRPDGGSPQDSKGGDYGRKGYESSRSHGDSRGGGQEKSPYGSHNYQRSDERSGHQTHYDDRNRSGQHDSPRGAGGDRGYGGDRDRYGGSKDERRGGDDRRAEGRHGDERRQNDRPPHEDRRQHDRPPYEDRRQNDRPPYEDRRQNDRPPYEDRRQHDRPPYEDRRQNDRPPYEDRRQNDRPPRDDRHQNDRSYDDRRQNDRSHEDRRNEDRRVPSSGGYNQRDRGEPQRGHGNDYQSRDHPSRDGGYDAPRGNHNQYNSQYNPQNGPSPRGGSYNNDARQGYGNDKYQQSRNEDQGGYGRGGGGGHRGYGGGYEEQNNGGGGGGFGQDNGFGSGNQDSRGHKNFQNDGGYNAAPDNQPEPPNRAPAGWVPEERATDELAKQMREQVEECQISGDQEVEIRNSDLETRLTSWENSGLHPKILENLRDLGYKNVRTIQAAMIPQVLRGYDVIGQAETSAGKTAAFGLPIVNYCLGLDPADRRDAHTYTEIFGLILAPTRELAGQIFDNLRLYSMGTDLKIRLSIGEQSRFKSVQEIQSGCDILVGTCGRIMDLIEKEVVKLTRIKYFVLDEADRLLQDCKQDPCGHLSQILKDDEFIRAKKQVIMTSATFDRNVEEVARTLMKPLPGETDLVRIVLANGRLSHRVNLVFHKTDGRFEKLGILNNLLKDKNDRGEIPKTLIFVETKKFCDQLAAKIHLSGGGFEAQTLHGDRSQDKRDELIRKFKTGQVNLLVTTDVLSRGIDVIDLERVINFDVPNGTADSAIDTFIHRSGRTGRMHDGVCHTLFDTTGRNEATLAPKLVELIKSQGKIEVPDFITQVAKSAGAFSGGGGYGGGGSFGGSGRGGGFGGGGRGGGFGGRGGGSSGFGSGGGIGGSFGSGGGISGSFGAGGGISGSFGKPSEPALGGFGAAAAAATSSGLGTSNDEPSSTGGGFGAQKTPTGFGGSSAAAASTEEPVAQGFGCKAAMEAAAAAKEELGSSSFGGNNDEKKDTTGEEEDDDW</sequence>
<feature type="compositionally biased region" description="Basic and acidic residues" evidence="13">
    <location>
        <begin position="97"/>
        <end position="121"/>
    </location>
</feature>
<reference evidence="18" key="1">
    <citation type="submission" date="2016-11" db="UniProtKB">
        <authorList>
            <consortium name="WormBaseParasite"/>
        </authorList>
    </citation>
    <scope>IDENTIFICATION</scope>
</reference>
<accession>A0A1I7U2A2</accession>
<dbReference type="InterPro" id="IPR001650">
    <property type="entry name" value="Helicase_C-like"/>
</dbReference>
<feature type="region of interest" description="Disordered" evidence="13">
    <location>
        <begin position="964"/>
        <end position="1004"/>
    </location>
</feature>
<evidence type="ECO:0000256" key="12">
    <source>
        <dbReference type="PROSITE-ProRule" id="PRU00552"/>
    </source>
</evidence>
<evidence type="ECO:0000256" key="4">
    <source>
        <dbReference type="ARBA" id="ARBA00022517"/>
    </source>
</evidence>
<name>A0A1I7U2A2_9PELO</name>
<dbReference type="PROSITE" id="PS00039">
    <property type="entry name" value="DEAD_ATP_HELICASE"/>
    <property type="match status" value="1"/>
</dbReference>
<evidence type="ECO:0000256" key="11">
    <source>
        <dbReference type="ARBA" id="ARBA00037449"/>
    </source>
</evidence>
<keyword evidence="5" id="KW-0698">rRNA processing</keyword>
<dbReference type="AlphaFoldDB" id="A0A1I7U2A2"/>
<dbReference type="InterPro" id="IPR011545">
    <property type="entry name" value="DEAD/DEAH_box_helicase_dom"/>
</dbReference>
<feature type="domain" description="Helicase C-terminal" evidence="15">
    <location>
        <begin position="709"/>
        <end position="868"/>
    </location>
</feature>
<evidence type="ECO:0000256" key="3">
    <source>
        <dbReference type="ARBA" id="ARBA00012552"/>
    </source>
</evidence>
<dbReference type="CDD" id="cd00268">
    <property type="entry name" value="DEADc"/>
    <property type="match status" value="1"/>
</dbReference>
<keyword evidence="17" id="KW-1185">Reference proteome</keyword>
<comment type="subcellular location">
    <subcellularLocation>
        <location evidence="1">Nucleus</location>
        <location evidence="1">Nucleolus</location>
    </subcellularLocation>
</comment>
<organism evidence="17 18">
    <name type="scientific">Caenorhabditis tropicalis</name>
    <dbReference type="NCBI Taxonomy" id="1561998"/>
    <lineage>
        <taxon>Eukaryota</taxon>
        <taxon>Metazoa</taxon>
        <taxon>Ecdysozoa</taxon>
        <taxon>Nematoda</taxon>
        <taxon>Chromadorea</taxon>
        <taxon>Rhabditida</taxon>
        <taxon>Rhabditina</taxon>
        <taxon>Rhabditomorpha</taxon>
        <taxon>Rhabditoidea</taxon>
        <taxon>Rhabditidae</taxon>
        <taxon>Peloderinae</taxon>
        <taxon>Caenorhabditis</taxon>
    </lineage>
</organism>
<dbReference type="PROSITE" id="PS51195">
    <property type="entry name" value="Q_MOTIF"/>
    <property type="match status" value="1"/>
</dbReference>
<dbReference type="EC" id="3.6.4.13" evidence="3"/>
<dbReference type="SMART" id="SM00487">
    <property type="entry name" value="DEXDc"/>
    <property type="match status" value="1"/>
</dbReference>
<protein>
    <recommendedName>
        <fullName evidence="3">RNA helicase</fullName>
        <ecNumber evidence="3">3.6.4.13</ecNumber>
    </recommendedName>
</protein>
<evidence type="ECO:0000256" key="7">
    <source>
        <dbReference type="ARBA" id="ARBA00022801"/>
    </source>
</evidence>
<keyword evidence="8" id="KW-0347">Helicase</keyword>
<dbReference type="eggNOG" id="KOG0334">
    <property type="taxonomic scope" value="Eukaryota"/>
</dbReference>
<dbReference type="GO" id="GO:0003724">
    <property type="term" value="F:RNA helicase activity"/>
    <property type="evidence" value="ECO:0007669"/>
    <property type="project" value="UniProtKB-EC"/>
</dbReference>
<dbReference type="PROSITE" id="PS51194">
    <property type="entry name" value="HELICASE_CTER"/>
    <property type="match status" value="1"/>
</dbReference>
<dbReference type="Pfam" id="PF00270">
    <property type="entry name" value="DEAD"/>
    <property type="match status" value="1"/>
</dbReference>
<feature type="compositionally biased region" description="Basic and acidic residues" evidence="13">
    <location>
        <begin position="272"/>
        <end position="297"/>
    </location>
</feature>
<dbReference type="Pfam" id="PF00271">
    <property type="entry name" value="Helicase_C"/>
    <property type="match status" value="1"/>
</dbReference>
<feature type="compositionally biased region" description="Basic and acidic residues" evidence="13">
    <location>
        <begin position="1"/>
        <end position="24"/>
    </location>
</feature>
<evidence type="ECO:0000259" key="14">
    <source>
        <dbReference type="PROSITE" id="PS51192"/>
    </source>
</evidence>
<dbReference type="PROSITE" id="PS51192">
    <property type="entry name" value="HELICASE_ATP_BIND_1"/>
    <property type="match status" value="1"/>
</dbReference>
<feature type="compositionally biased region" description="Basic and acidic residues" evidence="13">
    <location>
        <begin position="130"/>
        <end position="264"/>
    </location>
</feature>
<keyword evidence="7" id="KW-0378">Hydrolase</keyword>
<evidence type="ECO:0000256" key="9">
    <source>
        <dbReference type="ARBA" id="ARBA00022840"/>
    </source>
</evidence>
<evidence type="ECO:0000256" key="10">
    <source>
        <dbReference type="ARBA" id="ARBA00023242"/>
    </source>
</evidence>
<feature type="domain" description="DEAD-box RNA helicase Q" evidence="16">
    <location>
        <begin position="460"/>
        <end position="488"/>
    </location>
</feature>
<dbReference type="CDD" id="cd18787">
    <property type="entry name" value="SF2_C_DEAD"/>
    <property type="match status" value="1"/>
</dbReference>
<keyword evidence="9" id="KW-0067">ATP-binding</keyword>
<dbReference type="InterPro" id="IPR044742">
    <property type="entry name" value="DEAD/DEAH_RhlB"/>
</dbReference>
<dbReference type="GO" id="GO:0016787">
    <property type="term" value="F:hydrolase activity"/>
    <property type="evidence" value="ECO:0007669"/>
    <property type="project" value="UniProtKB-KW"/>
</dbReference>
<proteinExistence type="inferred from homology"/>
<dbReference type="InterPro" id="IPR027417">
    <property type="entry name" value="P-loop_NTPase"/>
</dbReference>
<feature type="region of interest" description="Disordered" evidence="13">
    <location>
        <begin position="1"/>
        <end position="419"/>
    </location>
</feature>
<evidence type="ECO:0000256" key="8">
    <source>
        <dbReference type="ARBA" id="ARBA00022806"/>
    </source>
</evidence>
<feature type="compositionally biased region" description="Basic and acidic residues" evidence="13">
    <location>
        <begin position="63"/>
        <end position="81"/>
    </location>
</feature>
<feature type="domain" description="Helicase ATP-binding" evidence="14">
    <location>
        <begin position="491"/>
        <end position="677"/>
    </location>
</feature>
<feature type="compositionally biased region" description="Gly residues" evidence="13">
    <location>
        <begin position="347"/>
        <end position="384"/>
    </location>
</feature>
<evidence type="ECO:0000256" key="6">
    <source>
        <dbReference type="ARBA" id="ARBA00022741"/>
    </source>
</evidence>
<dbReference type="PANTHER" id="PTHR47958">
    <property type="entry name" value="ATP-DEPENDENT RNA HELICASE DBP3"/>
    <property type="match status" value="1"/>
</dbReference>
<evidence type="ECO:0000313" key="17">
    <source>
        <dbReference type="Proteomes" id="UP000095282"/>
    </source>
</evidence>
<keyword evidence="10" id="KW-0539">Nucleus</keyword>
<dbReference type="InterPro" id="IPR014001">
    <property type="entry name" value="Helicase_ATP-bd"/>
</dbReference>
<keyword evidence="6" id="KW-0547">Nucleotide-binding</keyword>
<evidence type="ECO:0000256" key="2">
    <source>
        <dbReference type="ARBA" id="ARBA00009334"/>
    </source>
</evidence>
<feature type="compositionally biased region" description="Basic and acidic residues" evidence="13">
    <location>
        <begin position="41"/>
        <end position="55"/>
    </location>
</feature>
<evidence type="ECO:0000259" key="15">
    <source>
        <dbReference type="PROSITE" id="PS51194"/>
    </source>
</evidence>
<dbReference type="InterPro" id="IPR014014">
    <property type="entry name" value="RNA_helicase_DEAD_Q_motif"/>
</dbReference>
<keyword evidence="4" id="KW-0690">Ribosome biogenesis</keyword>
<dbReference type="Proteomes" id="UP000095282">
    <property type="component" value="Unplaced"/>
</dbReference>
<dbReference type="GO" id="GO:0005524">
    <property type="term" value="F:ATP binding"/>
    <property type="evidence" value="ECO:0007669"/>
    <property type="project" value="UniProtKB-KW"/>
</dbReference>
<feature type="compositionally biased region" description="Gly residues" evidence="13">
    <location>
        <begin position="26"/>
        <end position="40"/>
    </location>
</feature>
<feature type="compositionally biased region" description="Polar residues" evidence="13">
    <location>
        <begin position="304"/>
        <end position="329"/>
    </location>
</feature>
<dbReference type="WBParaSite" id="Csp11.Scaffold629.g14127.t1">
    <property type="protein sequence ID" value="Csp11.Scaffold629.g14127.t1"/>
    <property type="gene ID" value="Csp11.Scaffold629.g14127"/>
</dbReference>
<dbReference type="SUPFAM" id="SSF52540">
    <property type="entry name" value="P-loop containing nucleoside triphosphate hydrolases"/>
    <property type="match status" value="1"/>
</dbReference>
<comment type="similarity">
    <text evidence="2">Belongs to the DEAD box helicase family. DDX5/DBP2 subfamily.</text>
</comment>